<organism evidence="1 2">
    <name type="scientific">Strongylus vulgaris</name>
    <name type="common">Blood worm</name>
    <dbReference type="NCBI Taxonomy" id="40348"/>
    <lineage>
        <taxon>Eukaryota</taxon>
        <taxon>Metazoa</taxon>
        <taxon>Ecdysozoa</taxon>
        <taxon>Nematoda</taxon>
        <taxon>Chromadorea</taxon>
        <taxon>Rhabditida</taxon>
        <taxon>Rhabditina</taxon>
        <taxon>Rhabditomorpha</taxon>
        <taxon>Strongyloidea</taxon>
        <taxon>Strongylidae</taxon>
        <taxon>Strongylus</taxon>
    </lineage>
</organism>
<dbReference type="EMBL" id="UYYB01141140">
    <property type="protein sequence ID" value="VDM85493.1"/>
    <property type="molecule type" value="Genomic_DNA"/>
</dbReference>
<reference evidence="1 2" key="1">
    <citation type="submission" date="2018-11" db="EMBL/GenBank/DDBJ databases">
        <authorList>
            <consortium name="Pathogen Informatics"/>
        </authorList>
    </citation>
    <scope>NUCLEOTIDE SEQUENCE [LARGE SCALE GENOMIC DNA]</scope>
</reference>
<keyword evidence="2" id="KW-1185">Reference proteome</keyword>
<evidence type="ECO:0000313" key="2">
    <source>
        <dbReference type="Proteomes" id="UP000270094"/>
    </source>
</evidence>
<sequence length="58" mass="6308">MADQGHGGPGERRKRWLADRSISLASEQMIVAQWPAGEGAGDNWCWQARKRAGILGSS</sequence>
<name>A0A3P7JWN9_STRVU</name>
<accession>A0A3P7JWN9</accession>
<dbReference type="Proteomes" id="UP000270094">
    <property type="component" value="Unassembled WGS sequence"/>
</dbReference>
<dbReference type="AlphaFoldDB" id="A0A3P7JWN9"/>
<evidence type="ECO:0000313" key="1">
    <source>
        <dbReference type="EMBL" id="VDM85493.1"/>
    </source>
</evidence>
<protein>
    <submittedName>
        <fullName evidence="1">Uncharacterized protein</fullName>
    </submittedName>
</protein>
<gene>
    <name evidence="1" type="ORF">SVUK_LOCUS20491</name>
</gene>
<proteinExistence type="predicted"/>